<dbReference type="InterPro" id="IPR032276">
    <property type="entry name" value="DUF4836"/>
</dbReference>
<dbReference type="RefSeq" id="WP_117586499.1">
    <property type="nucleotide sequence ID" value="NZ_QRVA01000009.1"/>
</dbReference>
<gene>
    <name evidence="2" type="ORF">DWY11_05425</name>
</gene>
<accession>A0A3E5E7N6</accession>
<comment type="caution">
    <text evidence="2">The sequence shown here is derived from an EMBL/GenBank/DDBJ whole genome shotgun (WGS) entry which is preliminary data.</text>
</comment>
<dbReference type="EMBL" id="QRVA01000009">
    <property type="protein sequence ID" value="RGS17068.1"/>
    <property type="molecule type" value="Genomic_DNA"/>
</dbReference>
<evidence type="ECO:0000313" key="2">
    <source>
        <dbReference type="EMBL" id="RGS17068.1"/>
    </source>
</evidence>
<proteinExistence type="predicted"/>
<dbReference type="AlphaFoldDB" id="A0A3E5E7N6"/>
<feature type="chain" id="PRO_5043182890" evidence="1">
    <location>
        <begin position="22"/>
        <end position="465"/>
    </location>
</feature>
<evidence type="ECO:0000256" key="1">
    <source>
        <dbReference type="SAM" id="SignalP"/>
    </source>
</evidence>
<dbReference type="Pfam" id="PF16120">
    <property type="entry name" value="DUF4836"/>
    <property type="match status" value="1"/>
</dbReference>
<evidence type="ECO:0000313" key="3">
    <source>
        <dbReference type="Proteomes" id="UP000283872"/>
    </source>
</evidence>
<dbReference type="Proteomes" id="UP000283872">
    <property type="component" value="Unassembled WGS sequence"/>
</dbReference>
<name>A0A3E5E7N6_9BACT</name>
<feature type="signal peptide" evidence="1">
    <location>
        <begin position="1"/>
        <end position="21"/>
    </location>
</feature>
<keyword evidence="1" id="KW-0732">Signal</keyword>
<protein>
    <submittedName>
        <fullName evidence="2">DUF4836 family protein</fullName>
    </submittedName>
</protein>
<sequence length="465" mass="50646">MKRLYKSLMFMCLAVVLGLLSSCSGTDYLNAIPKKSTALISVDMQQMASGKSDEDKAGMLKSLLHVEDASKCGIDISEKIFLFENADGNLGLCAKVSDEGDVEDWLASLAKQHIATEVKERKGFHFSVLKDSWLVGFSDQALLVMGPVVADAQAQLQQQMVKYLKADEGEGITASPMFERLETITSPMAMVAQAQALPEKFVAPFTLGTPKDTDPSQVVIAAEMDVKDGILQVKGETFSFNKEIDEALKKAAQTYRPVKGSYVKSMPADALAGIFMNVKGDQFLPMMQSNRSLQTLLMGINQAIDMDNIIRSVDGDMAIVLPSLTDNNMQMTMAAKLSHAKWLGDVDYWKTSCPAGAKIANWGKNAYFYTDGKTSFYFGVTDDKQFFSGSDQLMAQYAVKPSNHPIDAKIQKLIVGQKLAMVINLAKSSDSDSSGKDDAISTVTGLLTPVFGNLTSVVYTLKVKE</sequence>
<organism evidence="2 3">
    <name type="scientific">Segatella copri</name>
    <dbReference type="NCBI Taxonomy" id="165179"/>
    <lineage>
        <taxon>Bacteria</taxon>
        <taxon>Pseudomonadati</taxon>
        <taxon>Bacteroidota</taxon>
        <taxon>Bacteroidia</taxon>
        <taxon>Bacteroidales</taxon>
        <taxon>Prevotellaceae</taxon>
        <taxon>Segatella</taxon>
    </lineage>
</organism>
<dbReference type="PROSITE" id="PS51257">
    <property type="entry name" value="PROKAR_LIPOPROTEIN"/>
    <property type="match status" value="1"/>
</dbReference>
<reference evidence="2 3" key="1">
    <citation type="submission" date="2018-08" db="EMBL/GenBank/DDBJ databases">
        <title>A genome reference for cultivated species of the human gut microbiota.</title>
        <authorList>
            <person name="Zou Y."/>
            <person name="Xue W."/>
            <person name="Luo G."/>
        </authorList>
    </citation>
    <scope>NUCLEOTIDE SEQUENCE [LARGE SCALE GENOMIC DNA]</scope>
    <source>
        <strain evidence="2 3">AF24-12</strain>
    </source>
</reference>